<dbReference type="EMBL" id="JANEYF010002166">
    <property type="protein sequence ID" value="KAJ8950587.1"/>
    <property type="molecule type" value="Genomic_DNA"/>
</dbReference>
<evidence type="ECO:0000256" key="1">
    <source>
        <dbReference type="SAM" id="Phobius"/>
    </source>
</evidence>
<reference evidence="2" key="1">
    <citation type="journal article" date="2023" name="Insect Mol. Biol.">
        <title>Genome sequencing provides insights into the evolution of gene families encoding plant cell wall-degrading enzymes in longhorned beetles.</title>
        <authorList>
            <person name="Shin N.R."/>
            <person name="Okamura Y."/>
            <person name="Kirsch R."/>
            <person name="Pauchet Y."/>
        </authorList>
    </citation>
    <scope>NUCLEOTIDE SEQUENCE</scope>
    <source>
        <strain evidence="2">RBIC_L_NR</strain>
    </source>
</reference>
<protein>
    <submittedName>
        <fullName evidence="2">Uncharacterized protein</fullName>
    </submittedName>
</protein>
<dbReference type="AlphaFoldDB" id="A0AAV8YGL1"/>
<keyword evidence="1" id="KW-0472">Membrane</keyword>
<organism evidence="2 3">
    <name type="scientific">Rhamnusium bicolor</name>
    <dbReference type="NCBI Taxonomy" id="1586634"/>
    <lineage>
        <taxon>Eukaryota</taxon>
        <taxon>Metazoa</taxon>
        <taxon>Ecdysozoa</taxon>
        <taxon>Arthropoda</taxon>
        <taxon>Hexapoda</taxon>
        <taxon>Insecta</taxon>
        <taxon>Pterygota</taxon>
        <taxon>Neoptera</taxon>
        <taxon>Endopterygota</taxon>
        <taxon>Coleoptera</taxon>
        <taxon>Polyphaga</taxon>
        <taxon>Cucujiformia</taxon>
        <taxon>Chrysomeloidea</taxon>
        <taxon>Cerambycidae</taxon>
        <taxon>Lepturinae</taxon>
        <taxon>Rhagiini</taxon>
        <taxon>Rhamnusium</taxon>
    </lineage>
</organism>
<keyword evidence="3" id="KW-1185">Reference proteome</keyword>
<feature type="transmembrane region" description="Helical" evidence="1">
    <location>
        <begin position="36"/>
        <end position="56"/>
    </location>
</feature>
<feature type="transmembrane region" description="Helical" evidence="1">
    <location>
        <begin position="92"/>
        <end position="111"/>
    </location>
</feature>
<evidence type="ECO:0000313" key="2">
    <source>
        <dbReference type="EMBL" id="KAJ8950587.1"/>
    </source>
</evidence>
<keyword evidence="1" id="KW-0812">Transmembrane</keyword>
<gene>
    <name evidence="2" type="ORF">NQ314_007811</name>
</gene>
<dbReference type="Proteomes" id="UP001162156">
    <property type="component" value="Unassembled WGS sequence"/>
</dbReference>
<comment type="caution">
    <text evidence="2">The sequence shown here is derived from an EMBL/GenBank/DDBJ whole genome shotgun (WGS) entry which is preliminary data.</text>
</comment>
<evidence type="ECO:0000313" key="3">
    <source>
        <dbReference type="Proteomes" id="UP001162156"/>
    </source>
</evidence>
<proteinExistence type="predicted"/>
<keyword evidence="1" id="KW-1133">Transmembrane helix</keyword>
<name>A0AAV8YGL1_9CUCU</name>
<sequence length="116" mass="13620">MLRQRLSEKYSKSPYYYSTPRKHNLKEEPVLSERRLAVFGLILSLLIIAGKIFATYREEIESAIFEEKLVSYETVTEDGRVMFMEQSGHTFHLNYVFAVLVGIFVFIYMYFKGVSI</sequence>
<accession>A0AAV8YGL1</accession>